<comment type="caution">
    <text evidence="1">The sequence shown here is derived from an EMBL/GenBank/DDBJ whole genome shotgun (WGS) entry which is preliminary data.</text>
</comment>
<dbReference type="AlphaFoldDB" id="A0A1E2V687"/>
<dbReference type="EMBL" id="MDTQ01000001">
    <property type="protein sequence ID" value="ODC02497.1"/>
    <property type="molecule type" value="Genomic_DNA"/>
</dbReference>
<dbReference type="Proteomes" id="UP000094291">
    <property type="component" value="Unassembled WGS sequence"/>
</dbReference>
<proteinExistence type="predicted"/>
<name>A0A1E2V687_9GAMM</name>
<sequence>MHRLHKAFWHIMPMMMLWVGQHMKSVGGEQVGLVLTGLYATCATPIYAALHNHNFDYSALHKKVKYSLQIFVSE</sequence>
<accession>A0A1E2V687</accession>
<organism evidence="1 2">
    <name type="scientific">Terasakiispira papahanaumokuakeensis</name>
    <dbReference type="NCBI Taxonomy" id="197479"/>
    <lineage>
        <taxon>Bacteria</taxon>
        <taxon>Pseudomonadati</taxon>
        <taxon>Pseudomonadota</taxon>
        <taxon>Gammaproteobacteria</taxon>
        <taxon>Oceanospirillales</taxon>
        <taxon>Terasakiispira</taxon>
    </lineage>
</organism>
<evidence type="ECO:0000313" key="2">
    <source>
        <dbReference type="Proteomes" id="UP000094291"/>
    </source>
</evidence>
<keyword evidence="2" id="KW-1185">Reference proteome</keyword>
<reference evidence="1 2" key="1">
    <citation type="submission" date="2016-08" db="EMBL/GenBank/DDBJ databases">
        <authorList>
            <person name="Seilhamer J.J."/>
        </authorList>
    </citation>
    <scope>NUCLEOTIDE SEQUENCE [LARGE SCALE GENOMIC DNA]</scope>
    <source>
        <strain evidence="1 2">PH27A</strain>
    </source>
</reference>
<gene>
    <name evidence="1" type="ORF">BFW38_01990</name>
</gene>
<evidence type="ECO:0000313" key="1">
    <source>
        <dbReference type="EMBL" id="ODC02497.1"/>
    </source>
</evidence>
<protein>
    <submittedName>
        <fullName evidence="1">Uncharacterized protein</fullName>
    </submittedName>
</protein>
<dbReference type="STRING" id="197479.BFW38_01990"/>